<keyword evidence="5 9" id="KW-0812">Transmembrane</keyword>
<dbReference type="Gene3D" id="3.60.110.10">
    <property type="entry name" value="Carbon-nitrogen hydrolase"/>
    <property type="match status" value="1"/>
</dbReference>
<keyword evidence="6 9" id="KW-1133">Transmembrane helix</keyword>
<dbReference type="GO" id="GO:0016746">
    <property type="term" value="F:acyltransferase activity"/>
    <property type="evidence" value="ECO:0007669"/>
    <property type="project" value="UniProtKB-KW"/>
</dbReference>
<feature type="transmembrane region" description="Helical" evidence="9">
    <location>
        <begin position="56"/>
        <end position="75"/>
    </location>
</feature>
<accession>A0ABW5KHF3</accession>
<evidence type="ECO:0000256" key="5">
    <source>
        <dbReference type="ARBA" id="ARBA00022692"/>
    </source>
</evidence>
<feature type="transmembrane region" description="Helical" evidence="9">
    <location>
        <begin position="28"/>
        <end position="44"/>
    </location>
</feature>
<comment type="pathway">
    <text evidence="9">Protein modification; lipoprotein biosynthesis (N-acyl transfer).</text>
</comment>
<evidence type="ECO:0000313" key="11">
    <source>
        <dbReference type="EMBL" id="MFD2548417.1"/>
    </source>
</evidence>
<dbReference type="PROSITE" id="PS50263">
    <property type="entry name" value="CN_HYDROLASE"/>
    <property type="match status" value="1"/>
</dbReference>
<dbReference type="InterPro" id="IPR036526">
    <property type="entry name" value="C-N_Hydrolase_sf"/>
</dbReference>
<reference evidence="12" key="1">
    <citation type="journal article" date="2019" name="Int. J. Syst. Evol. Microbiol.">
        <title>The Global Catalogue of Microorganisms (GCM) 10K type strain sequencing project: providing services to taxonomists for standard genome sequencing and annotation.</title>
        <authorList>
            <consortium name="The Broad Institute Genomics Platform"/>
            <consortium name="The Broad Institute Genome Sequencing Center for Infectious Disease"/>
            <person name="Wu L."/>
            <person name="Ma J."/>
        </authorList>
    </citation>
    <scope>NUCLEOTIDE SEQUENCE [LARGE SCALE GENOMIC DNA]</scope>
    <source>
        <strain evidence="12">KCTC 42662</strain>
    </source>
</reference>
<evidence type="ECO:0000259" key="10">
    <source>
        <dbReference type="PROSITE" id="PS50263"/>
    </source>
</evidence>
<dbReference type="Pfam" id="PF20154">
    <property type="entry name" value="LNT_N"/>
    <property type="match status" value="1"/>
</dbReference>
<keyword evidence="3 9" id="KW-1003">Cell membrane</keyword>
<dbReference type="InterPro" id="IPR003010">
    <property type="entry name" value="C-N_Hydrolase"/>
</dbReference>
<dbReference type="HAMAP" id="MF_01148">
    <property type="entry name" value="Lnt"/>
    <property type="match status" value="1"/>
</dbReference>
<dbReference type="EC" id="2.3.1.269" evidence="9"/>
<evidence type="ECO:0000256" key="4">
    <source>
        <dbReference type="ARBA" id="ARBA00022679"/>
    </source>
</evidence>
<evidence type="ECO:0000256" key="3">
    <source>
        <dbReference type="ARBA" id="ARBA00022475"/>
    </source>
</evidence>
<dbReference type="InterPro" id="IPR045378">
    <property type="entry name" value="LNT_N"/>
</dbReference>
<dbReference type="CDD" id="cd07571">
    <property type="entry name" value="ALP_N-acyl_transferase"/>
    <property type="match status" value="1"/>
</dbReference>
<feature type="transmembrane region" description="Helical" evidence="9">
    <location>
        <begin position="514"/>
        <end position="531"/>
    </location>
</feature>
<dbReference type="RefSeq" id="WP_380904149.1">
    <property type="nucleotide sequence ID" value="NZ_JBHUEG010000001.1"/>
</dbReference>
<evidence type="ECO:0000313" key="12">
    <source>
        <dbReference type="Proteomes" id="UP001597545"/>
    </source>
</evidence>
<feature type="transmembrane region" description="Helical" evidence="9">
    <location>
        <begin position="118"/>
        <end position="135"/>
    </location>
</feature>
<comment type="function">
    <text evidence="9">Catalyzes the phospholipid dependent N-acylation of the N-terminal cysteine of apolipoprotein, the last step in lipoprotein maturation.</text>
</comment>
<keyword evidence="12" id="KW-1185">Reference proteome</keyword>
<dbReference type="NCBIfam" id="TIGR00546">
    <property type="entry name" value="lnt"/>
    <property type="match status" value="1"/>
</dbReference>
<dbReference type="Pfam" id="PF00795">
    <property type="entry name" value="CN_hydrolase"/>
    <property type="match status" value="1"/>
</dbReference>
<evidence type="ECO:0000256" key="1">
    <source>
        <dbReference type="ARBA" id="ARBA00004651"/>
    </source>
</evidence>
<gene>
    <name evidence="9 11" type="primary">lnt</name>
    <name evidence="11" type="ORF">ACFSR5_12255</name>
</gene>
<dbReference type="EMBL" id="JBHULR010000004">
    <property type="protein sequence ID" value="MFD2548417.1"/>
    <property type="molecule type" value="Genomic_DNA"/>
</dbReference>
<feature type="transmembrane region" description="Helical" evidence="9">
    <location>
        <begin position="81"/>
        <end position="106"/>
    </location>
</feature>
<evidence type="ECO:0000256" key="2">
    <source>
        <dbReference type="ARBA" id="ARBA00010065"/>
    </source>
</evidence>
<feature type="transmembrane region" description="Helical" evidence="9">
    <location>
        <begin position="198"/>
        <end position="220"/>
    </location>
</feature>
<comment type="caution">
    <text evidence="11">The sequence shown here is derived from an EMBL/GenBank/DDBJ whole genome shotgun (WGS) entry which is preliminary data.</text>
</comment>
<feature type="transmembrane region" description="Helical" evidence="9">
    <location>
        <begin position="161"/>
        <end position="186"/>
    </location>
</feature>
<keyword evidence="7 9" id="KW-0472">Membrane</keyword>
<proteinExistence type="inferred from homology"/>
<keyword evidence="4 9" id="KW-0808">Transferase</keyword>
<comment type="subcellular location">
    <subcellularLocation>
        <location evidence="1 9">Cell membrane</location>
        <topology evidence="1 9">Multi-pass membrane protein</topology>
    </subcellularLocation>
</comment>
<dbReference type="PANTHER" id="PTHR38686:SF1">
    <property type="entry name" value="APOLIPOPROTEIN N-ACYLTRANSFERASE"/>
    <property type="match status" value="1"/>
</dbReference>
<feature type="domain" description="CN hydrolase" evidence="10">
    <location>
        <begin position="234"/>
        <end position="501"/>
    </location>
</feature>
<evidence type="ECO:0000256" key="7">
    <source>
        <dbReference type="ARBA" id="ARBA00023136"/>
    </source>
</evidence>
<name>A0ABW5KHF3_9SPHI</name>
<comment type="similarity">
    <text evidence="2 9">Belongs to the CN hydrolase family. Apolipoprotein N-acyltransferase subfamily.</text>
</comment>
<dbReference type="Proteomes" id="UP001597545">
    <property type="component" value="Unassembled WGS sequence"/>
</dbReference>
<evidence type="ECO:0000256" key="6">
    <source>
        <dbReference type="ARBA" id="ARBA00022989"/>
    </source>
</evidence>
<protein>
    <recommendedName>
        <fullName evidence="9">Apolipoprotein N-acyltransferase</fullName>
        <shortName evidence="9">ALP N-acyltransferase</shortName>
        <ecNumber evidence="9">2.3.1.269</ecNumber>
    </recommendedName>
</protein>
<dbReference type="InterPro" id="IPR004563">
    <property type="entry name" value="Apolipo_AcylTrfase"/>
</dbReference>
<keyword evidence="8 9" id="KW-0012">Acyltransferase</keyword>
<evidence type="ECO:0000256" key="9">
    <source>
        <dbReference type="HAMAP-Rule" id="MF_01148"/>
    </source>
</evidence>
<dbReference type="PANTHER" id="PTHR38686">
    <property type="entry name" value="APOLIPOPROTEIN N-ACYLTRANSFERASE"/>
    <property type="match status" value="1"/>
</dbReference>
<sequence>MRQNYLLALGSAIILWLGWPPIPYSSPLLFMGFVPLLYAIERIMRGEYTRKGKKIFWLAFLTGFIWNTASIYWVYNAMSAYLPGYVAILIALIPFGLAPLLMATVFRAYYQLRKKTSIWYSFIGLVSCWLGYEFLHQCWDLAFPWMTLGNGFANFHQLIQWYSYTGIFGGSVWIWGANILLFMLVWQIREKIEAINNNLLALSLVVWSILPIAISLVIYYNYIEHINPSHVVVVQPNVDPYGKLRNIPPQEQLEDLVRLSESVAQPNTEFFIWPETAISASGGIDENEFRSYPAYERTVQFLNKYKNGNVLSGIESHQLYTFPKTPTAREVVPGRFFDPFNAAVLIDQSSKLQFYHKSKLVPGVEQMPFGGALAFMKPLFAHFGGSTGGYGSQDKPSVFYTRSGIGAAPVICYESIWGNYVTGYIKQGAQFIAIVTNDGWWGDTSGKDQHLQYAKLRAIENRRWVARSANTGISAFINQRGDIVQKTSWWQPNALAQEINLNEELTFYTRYGDLILFLALVGGVFSVFLLFSSKKKQKTPVFPNT</sequence>
<evidence type="ECO:0000256" key="8">
    <source>
        <dbReference type="ARBA" id="ARBA00023315"/>
    </source>
</evidence>
<dbReference type="SUPFAM" id="SSF56317">
    <property type="entry name" value="Carbon-nitrogen hydrolase"/>
    <property type="match status" value="1"/>
</dbReference>
<organism evidence="11 12">
    <name type="scientific">Sphingobacterium suaedae</name>
    <dbReference type="NCBI Taxonomy" id="1686402"/>
    <lineage>
        <taxon>Bacteria</taxon>
        <taxon>Pseudomonadati</taxon>
        <taxon>Bacteroidota</taxon>
        <taxon>Sphingobacteriia</taxon>
        <taxon>Sphingobacteriales</taxon>
        <taxon>Sphingobacteriaceae</taxon>
        <taxon>Sphingobacterium</taxon>
    </lineage>
</organism>
<feature type="transmembrane region" description="Helical" evidence="9">
    <location>
        <begin position="5"/>
        <end position="22"/>
    </location>
</feature>
<comment type="catalytic activity">
    <reaction evidence="9">
        <text>N-terminal S-1,2-diacyl-sn-glyceryl-L-cysteinyl-[lipoprotein] + a glycerophospholipid = N-acyl-S-1,2-diacyl-sn-glyceryl-L-cysteinyl-[lipoprotein] + a 2-acyl-sn-glycero-3-phospholipid + H(+)</text>
        <dbReference type="Rhea" id="RHEA:48228"/>
        <dbReference type="Rhea" id="RHEA-COMP:14681"/>
        <dbReference type="Rhea" id="RHEA-COMP:14684"/>
        <dbReference type="ChEBI" id="CHEBI:15378"/>
        <dbReference type="ChEBI" id="CHEBI:136912"/>
        <dbReference type="ChEBI" id="CHEBI:140656"/>
        <dbReference type="ChEBI" id="CHEBI:140657"/>
        <dbReference type="ChEBI" id="CHEBI:140660"/>
        <dbReference type="EC" id="2.3.1.269"/>
    </reaction>
</comment>